<organism evidence="2">
    <name type="scientific">marine sediment metagenome</name>
    <dbReference type="NCBI Taxonomy" id="412755"/>
    <lineage>
        <taxon>unclassified sequences</taxon>
        <taxon>metagenomes</taxon>
        <taxon>ecological metagenomes</taxon>
    </lineage>
</organism>
<dbReference type="EMBL" id="LAZR01062931">
    <property type="protein sequence ID" value="KKK60512.1"/>
    <property type="molecule type" value="Genomic_DNA"/>
</dbReference>
<accession>A0A0F8WUG7</accession>
<evidence type="ECO:0000256" key="1">
    <source>
        <dbReference type="SAM" id="MobiDB-lite"/>
    </source>
</evidence>
<reference evidence="2" key="1">
    <citation type="journal article" date="2015" name="Nature">
        <title>Complex archaea that bridge the gap between prokaryotes and eukaryotes.</title>
        <authorList>
            <person name="Spang A."/>
            <person name="Saw J.H."/>
            <person name="Jorgensen S.L."/>
            <person name="Zaremba-Niedzwiedzka K."/>
            <person name="Martijn J."/>
            <person name="Lind A.E."/>
            <person name="van Eijk R."/>
            <person name="Schleper C."/>
            <person name="Guy L."/>
            <person name="Ettema T.J."/>
        </authorList>
    </citation>
    <scope>NUCLEOTIDE SEQUENCE</scope>
</reference>
<proteinExistence type="predicted"/>
<feature type="non-terminal residue" evidence="2">
    <location>
        <position position="1"/>
    </location>
</feature>
<sequence length="275" mass="30146">TQPEIGRQFTGPNAPRTLGQQVLLQQGSTQRLFLDLQLEREAFKELLQRIWEADKRWLPKPIMFRVTEVDDEEEMSIDDFEGNFDFEIGTPTSNANRSTMLNELINFYQLAMANPLVLQNPAIIVALLRKIADKLHQHDIAVLLPDMKDLKPPASAEEENILLLQGQDVDPHPADNHAKHITIHNGLADDLETAEKRTPGTLAAMGVTRAVGRLRGHAAEHDEAAKTKGGSLNVGNLTQGQAAQVPAAGPQSTPQGIGQGNIQGVLESLTQEGEQ</sequence>
<name>A0A0F8WUG7_9ZZZZ</name>
<feature type="compositionally biased region" description="Polar residues" evidence="1">
    <location>
        <begin position="252"/>
        <end position="275"/>
    </location>
</feature>
<protein>
    <submittedName>
        <fullName evidence="2">Uncharacterized protein</fullName>
    </submittedName>
</protein>
<evidence type="ECO:0000313" key="2">
    <source>
        <dbReference type="EMBL" id="KKK60512.1"/>
    </source>
</evidence>
<dbReference type="AlphaFoldDB" id="A0A0F8WUG7"/>
<comment type="caution">
    <text evidence="2">The sequence shown here is derived from an EMBL/GenBank/DDBJ whole genome shotgun (WGS) entry which is preliminary data.</text>
</comment>
<gene>
    <name evidence="2" type="ORF">LCGC14_3023630</name>
</gene>
<feature type="region of interest" description="Disordered" evidence="1">
    <location>
        <begin position="241"/>
        <end position="275"/>
    </location>
</feature>
<feature type="compositionally biased region" description="Low complexity" evidence="1">
    <location>
        <begin position="241"/>
        <end position="251"/>
    </location>
</feature>